<dbReference type="EMBL" id="VUJU01008251">
    <property type="protein sequence ID" value="KAF0733560.1"/>
    <property type="molecule type" value="Genomic_DNA"/>
</dbReference>
<comment type="caution">
    <text evidence="2">The sequence shown here is derived from an EMBL/GenBank/DDBJ whole genome shotgun (WGS) entry which is preliminary data.</text>
</comment>
<dbReference type="AlphaFoldDB" id="A0A6G0X106"/>
<name>A0A6G0X106_APHCR</name>
<keyword evidence="3" id="KW-1185">Reference proteome</keyword>
<proteinExistence type="predicted"/>
<dbReference type="PANTHER" id="PTHR45749">
    <property type="match status" value="1"/>
</dbReference>
<dbReference type="SUPFAM" id="SSF53098">
    <property type="entry name" value="Ribonuclease H-like"/>
    <property type="match status" value="1"/>
</dbReference>
<sequence length="868" mass="98612">MLFFAIRVGLARTASPQLRTGPGLIIKCIFVYNFEIIVLGHNMKAAARRLSCKVVTVNYYYFNCNSSCIKENTKLVQKKERKKKSRNCLNVPMTKLGNTIESTVSSESLSIDMNPISKLATSTITTNITESMVSTELQSIDMNPISKLATSTITTSETECISDMEPNAISAESTLTSSSLAFFIRPTSNESVEIKLAFFKSHPIQPLVLSNDKLPFDPQKMYYQTLSDSQKVQRKWLSYCSYSKRIFCTTCMTFCPLRENISNLVTGLEVLNSKNVYGTVKKHEQSKTHGEAVSALLEIHSKEVESNRLVIKRFIDIIMFIGRQGLAFRGKDEAAYSLEDRTINHGNFLELVLLIKDYDIVLNMHVKNCIELSKKRKAGVIGNLLQEKIVNELKEAQSFSILVDSTQDVAVLDQLAICVSGIGCSFDGASNMKAVAFYNGLQSHLKKNANPSCIYTHCLGHVLNLVMVDSSECCKNAEFLFGLVQQSATFLLDSHKRMKVWSDLTKQTHKSHDKLRKLNLIGATRWWSKDKALSSIIQFNEPNVKDSRFLLFLHFLLEITSSESKFDAKTKYTAHTLLQNWSKFEIILTAAIYLDIFTISSPVSKFLQSRSLNYLIAFNMTTNLLNQIKEKRKNGDEIFNKLEYFECKNSHLMKDHDVSTEKRFKVETYNYILDIMINSIQKRFVSNSELLKDCICLDPKNFKNIKSGLHENSLLKLSELTKISVHVLTSELQQFAIQYDTITKNFNNTFSKNDLSFDNDSNSESELNIDHSLECNTCNNCLRCAFNILYEIVQQSGSFNNIYLAYKFILTLPCTQVTCERIFSKVKNIKTKLRSLISQDIMEALLMINIERDYVVVNTIAKSSTELS</sequence>
<dbReference type="Pfam" id="PF05699">
    <property type="entry name" value="Dimer_Tnp_hAT"/>
    <property type="match status" value="1"/>
</dbReference>
<feature type="non-terminal residue" evidence="2">
    <location>
        <position position="868"/>
    </location>
</feature>
<dbReference type="InterPro" id="IPR008906">
    <property type="entry name" value="HATC_C_dom"/>
</dbReference>
<gene>
    <name evidence="2" type="ORF">FWK35_00018604</name>
</gene>
<dbReference type="InterPro" id="IPR012337">
    <property type="entry name" value="RNaseH-like_sf"/>
</dbReference>
<dbReference type="OrthoDB" id="6611042at2759"/>
<evidence type="ECO:0000259" key="1">
    <source>
        <dbReference type="Pfam" id="PF05699"/>
    </source>
</evidence>
<dbReference type="Proteomes" id="UP000478052">
    <property type="component" value="Unassembled WGS sequence"/>
</dbReference>
<accession>A0A6G0X106</accession>
<feature type="domain" description="HAT C-terminal dimerisation" evidence="1">
    <location>
        <begin position="787"/>
        <end position="849"/>
    </location>
</feature>
<protein>
    <submittedName>
        <fullName evidence="2">Zinc finger MYM-type protein 1-like</fullName>
    </submittedName>
</protein>
<dbReference type="GO" id="GO:0046983">
    <property type="term" value="F:protein dimerization activity"/>
    <property type="evidence" value="ECO:0007669"/>
    <property type="project" value="InterPro"/>
</dbReference>
<dbReference type="PANTHER" id="PTHR45749:SF21">
    <property type="entry name" value="DUF4371 DOMAIN-CONTAINING PROTEIN"/>
    <property type="match status" value="1"/>
</dbReference>
<organism evidence="2 3">
    <name type="scientific">Aphis craccivora</name>
    <name type="common">Cowpea aphid</name>
    <dbReference type="NCBI Taxonomy" id="307492"/>
    <lineage>
        <taxon>Eukaryota</taxon>
        <taxon>Metazoa</taxon>
        <taxon>Ecdysozoa</taxon>
        <taxon>Arthropoda</taxon>
        <taxon>Hexapoda</taxon>
        <taxon>Insecta</taxon>
        <taxon>Pterygota</taxon>
        <taxon>Neoptera</taxon>
        <taxon>Paraneoptera</taxon>
        <taxon>Hemiptera</taxon>
        <taxon>Sternorrhyncha</taxon>
        <taxon>Aphidomorpha</taxon>
        <taxon>Aphidoidea</taxon>
        <taxon>Aphididae</taxon>
        <taxon>Aphidini</taxon>
        <taxon>Aphis</taxon>
        <taxon>Aphis</taxon>
    </lineage>
</organism>
<evidence type="ECO:0000313" key="3">
    <source>
        <dbReference type="Proteomes" id="UP000478052"/>
    </source>
</evidence>
<reference evidence="2 3" key="1">
    <citation type="submission" date="2019-08" db="EMBL/GenBank/DDBJ databases">
        <title>Whole genome of Aphis craccivora.</title>
        <authorList>
            <person name="Voronova N.V."/>
            <person name="Shulinski R.S."/>
            <person name="Bandarenka Y.V."/>
            <person name="Zhorov D.G."/>
            <person name="Warner D."/>
        </authorList>
    </citation>
    <scope>NUCLEOTIDE SEQUENCE [LARGE SCALE GENOMIC DNA]</scope>
    <source>
        <strain evidence="2">180601</strain>
        <tissue evidence="2">Whole Body</tissue>
    </source>
</reference>
<evidence type="ECO:0000313" key="2">
    <source>
        <dbReference type="EMBL" id="KAF0733560.1"/>
    </source>
</evidence>